<proteinExistence type="predicted"/>
<keyword evidence="3" id="KW-1185">Reference proteome</keyword>
<name>A0A8H5HZL3_9AGAR</name>
<dbReference type="EMBL" id="JAACJN010000005">
    <property type="protein sequence ID" value="KAF5392519.1"/>
    <property type="molecule type" value="Genomic_DNA"/>
</dbReference>
<evidence type="ECO:0000256" key="1">
    <source>
        <dbReference type="SAM" id="MobiDB-lite"/>
    </source>
</evidence>
<feature type="compositionally biased region" description="Basic and acidic residues" evidence="1">
    <location>
        <begin position="258"/>
        <end position="271"/>
    </location>
</feature>
<feature type="compositionally biased region" description="Polar residues" evidence="1">
    <location>
        <begin position="272"/>
        <end position="286"/>
    </location>
</feature>
<comment type="caution">
    <text evidence="2">The sequence shown here is derived from an EMBL/GenBank/DDBJ whole genome shotgun (WGS) entry which is preliminary data.</text>
</comment>
<dbReference type="AlphaFoldDB" id="A0A8H5HZL3"/>
<feature type="region of interest" description="Disordered" evidence="1">
    <location>
        <begin position="1"/>
        <end position="99"/>
    </location>
</feature>
<feature type="region of interest" description="Disordered" evidence="1">
    <location>
        <begin position="623"/>
        <end position="651"/>
    </location>
</feature>
<dbReference type="Proteomes" id="UP000518752">
    <property type="component" value="Unassembled WGS sequence"/>
</dbReference>
<evidence type="ECO:0000313" key="3">
    <source>
        <dbReference type="Proteomes" id="UP000518752"/>
    </source>
</evidence>
<evidence type="ECO:0000313" key="2">
    <source>
        <dbReference type="EMBL" id="KAF5392519.1"/>
    </source>
</evidence>
<organism evidence="2 3">
    <name type="scientific">Collybiopsis confluens</name>
    <dbReference type="NCBI Taxonomy" id="2823264"/>
    <lineage>
        <taxon>Eukaryota</taxon>
        <taxon>Fungi</taxon>
        <taxon>Dikarya</taxon>
        <taxon>Basidiomycota</taxon>
        <taxon>Agaricomycotina</taxon>
        <taxon>Agaricomycetes</taxon>
        <taxon>Agaricomycetidae</taxon>
        <taxon>Agaricales</taxon>
        <taxon>Marasmiineae</taxon>
        <taxon>Omphalotaceae</taxon>
        <taxon>Collybiopsis</taxon>
    </lineage>
</organism>
<sequence length="695" mass="76875">MAERDSLHRSRQFSHRSQPSGSTHRSRVPPVTDLSQPTPFPDGQLGRRSYYTTNPDPPMPDTEDEGEFRNVQEANRPESNYDSQPVAHATEQVVPRRKGGKANFIGGFVKSLKRIPRAMFRTAPPVTDNATIDTPMQPIARPGLPSYMLTPPTPVVPQQQTSYIEEHHIPFPQPEIEPPDILPPTTSPHPTRIEVDEQEQNANRDAESRPLSRHTSQYNHNNPSSTNHNSYAYPSSYRDRDRPENLTSIEAHPQPSPDYRRMSRNTAEESTHPNLSSYSGTPSFSSELDRNPFRMFKVVQTLINMPWISHDRVTVDYSPGMNAVLQADAALEGGGRGPGRSSLKERLENTRWSVVEQGWKPWKRTSVFLSVDGARVVAPHDGPNAMARGDARKGKMYVPVNKPLTSWYSGGYLGKRSRNMRRFTTSSRDLDLVSSGSEQLGPRSSLGTTTPRARARRRVSRSTLNTSSPTSPSPNSTRRVSRNGTEVHRHTPRRQSRRLYYSTDEYVFLDPGSTPASSPILARRSRATNPRPKPTHPRRDRHTQTRRHQRSRETSQLGTNAMRNPLPSTSPYPLSPLMFIAPNPVDTGASPVDSQPQSGPHTVFGVAPVPMYMPIMPGMPPPPGSAGGVGESSPPGFAGRGAGGGYSPAYGYNVQGYPGAGGAYAYGYSYPYSSSPPPQAHRHGEDKHRSPQSSG</sequence>
<feature type="compositionally biased region" description="Pro residues" evidence="1">
    <location>
        <begin position="171"/>
        <end position="187"/>
    </location>
</feature>
<feature type="compositionally biased region" description="Low complexity" evidence="1">
    <location>
        <begin position="219"/>
        <end position="230"/>
    </location>
</feature>
<reference evidence="2 3" key="1">
    <citation type="journal article" date="2020" name="ISME J.">
        <title>Uncovering the hidden diversity of litter-decomposition mechanisms in mushroom-forming fungi.</title>
        <authorList>
            <person name="Floudas D."/>
            <person name="Bentzer J."/>
            <person name="Ahren D."/>
            <person name="Johansson T."/>
            <person name="Persson P."/>
            <person name="Tunlid A."/>
        </authorList>
    </citation>
    <scope>NUCLEOTIDE SEQUENCE [LARGE SCALE GENOMIC DNA]</scope>
    <source>
        <strain evidence="2 3">CBS 406.79</strain>
    </source>
</reference>
<feature type="region of interest" description="Disordered" evidence="1">
    <location>
        <begin position="170"/>
        <end position="286"/>
    </location>
</feature>
<accession>A0A8H5HZL3</accession>
<gene>
    <name evidence="2" type="ORF">D9757_002191</name>
</gene>
<protein>
    <submittedName>
        <fullName evidence="2">Uncharacterized protein</fullName>
    </submittedName>
</protein>
<dbReference type="OrthoDB" id="3058472at2759"/>
<feature type="region of interest" description="Disordered" evidence="1">
    <location>
        <begin position="427"/>
        <end position="571"/>
    </location>
</feature>
<feature type="compositionally biased region" description="Basic residues" evidence="1">
    <location>
        <begin position="533"/>
        <end position="550"/>
    </location>
</feature>
<feature type="region of interest" description="Disordered" evidence="1">
    <location>
        <begin position="674"/>
        <end position="695"/>
    </location>
</feature>
<feature type="compositionally biased region" description="Low complexity" evidence="1">
    <location>
        <begin position="461"/>
        <end position="478"/>
    </location>
</feature>